<dbReference type="GO" id="GO:0042765">
    <property type="term" value="C:GPI-anchor transamidase complex"/>
    <property type="evidence" value="ECO:0007669"/>
    <property type="project" value="InterPro"/>
</dbReference>
<dbReference type="UniPathway" id="UPA00196"/>
<comment type="pathway">
    <text evidence="2">Glycolipid biosynthesis; glycosylphosphatidylinositol-anchor biosynthesis.</text>
</comment>
<evidence type="ECO:0000313" key="12">
    <source>
        <dbReference type="Proteomes" id="UP000308199"/>
    </source>
</evidence>
<dbReference type="AlphaFoldDB" id="A0A4S4LN02"/>
<keyword evidence="6" id="KW-0256">Endoplasmic reticulum</keyword>
<keyword evidence="7 10" id="KW-1133">Transmembrane helix</keyword>
<organism evidence="11 12">
    <name type="scientific">Phellinidium pouzarii</name>
    <dbReference type="NCBI Taxonomy" id="167371"/>
    <lineage>
        <taxon>Eukaryota</taxon>
        <taxon>Fungi</taxon>
        <taxon>Dikarya</taxon>
        <taxon>Basidiomycota</taxon>
        <taxon>Agaricomycotina</taxon>
        <taxon>Agaricomycetes</taxon>
        <taxon>Hymenochaetales</taxon>
        <taxon>Hymenochaetaceae</taxon>
        <taxon>Phellinidium</taxon>
    </lineage>
</organism>
<comment type="similarity">
    <text evidence="3">Belongs to the PIGS family.</text>
</comment>
<evidence type="ECO:0000256" key="4">
    <source>
        <dbReference type="ARBA" id="ARBA00022502"/>
    </source>
</evidence>
<keyword evidence="9" id="KW-0325">Glycoprotein</keyword>
<evidence type="ECO:0000256" key="2">
    <source>
        <dbReference type="ARBA" id="ARBA00004687"/>
    </source>
</evidence>
<gene>
    <name evidence="11" type="ORF">EW145_g663</name>
</gene>
<dbReference type="OrthoDB" id="28748at2759"/>
<evidence type="ECO:0000256" key="5">
    <source>
        <dbReference type="ARBA" id="ARBA00022692"/>
    </source>
</evidence>
<dbReference type="Proteomes" id="UP000308199">
    <property type="component" value="Unassembled WGS sequence"/>
</dbReference>
<feature type="transmembrane region" description="Helical" evidence="10">
    <location>
        <begin position="390"/>
        <end position="409"/>
    </location>
</feature>
<evidence type="ECO:0000256" key="1">
    <source>
        <dbReference type="ARBA" id="ARBA00004477"/>
    </source>
</evidence>
<dbReference type="PANTHER" id="PTHR21072:SF13">
    <property type="entry name" value="GPI TRANSAMIDASE COMPONENT PIG-S"/>
    <property type="match status" value="1"/>
</dbReference>
<evidence type="ECO:0000256" key="8">
    <source>
        <dbReference type="ARBA" id="ARBA00023136"/>
    </source>
</evidence>
<keyword evidence="8 10" id="KW-0472">Membrane</keyword>
<comment type="subcellular location">
    <subcellularLocation>
        <location evidence="1">Endoplasmic reticulum membrane</location>
        <topology evidence="1">Multi-pass membrane protein</topology>
    </subcellularLocation>
</comment>
<proteinExistence type="inferred from homology"/>
<evidence type="ECO:0000256" key="10">
    <source>
        <dbReference type="SAM" id="Phobius"/>
    </source>
</evidence>
<protein>
    <recommendedName>
        <fullName evidence="13">GPI transamidase component PIG-S</fullName>
    </recommendedName>
</protein>
<dbReference type="GO" id="GO:0016255">
    <property type="term" value="P:attachment of GPI anchor to protein"/>
    <property type="evidence" value="ECO:0007669"/>
    <property type="project" value="InterPro"/>
</dbReference>
<evidence type="ECO:0000256" key="9">
    <source>
        <dbReference type="ARBA" id="ARBA00023180"/>
    </source>
</evidence>
<evidence type="ECO:0000256" key="7">
    <source>
        <dbReference type="ARBA" id="ARBA00022989"/>
    </source>
</evidence>
<reference evidence="11 12" key="1">
    <citation type="submission" date="2019-02" db="EMBL/GenBank/DDBJ databases">
        <title>Genome sequencing of the rare red list fungi Phellinidium pouzarii.</title>
        <authorList>
            <person name="Buettner E."/>
            <person name="Kellner H."/>
        </authorList>
    </citation>
    <scope>NUCLEOTIDE SEQUENCE [LARGE SCALE GENOMIC DNA]</scope>
    <source>
        <strain evidence="11 12">DSM 108285</strain>
    </source>
</reference>
<keyword evidence="4" id="KW-0337">GPI-anchor biosynthesis</keyword>
<evidence type="ECO:0000313" key="11">
    <source>
        <dbReference type="EMBL" id="THH11410.1"/>
    </source>
</evidence>
<keyword evidence="12" id="KW-1185">Reference proteome</keyword>
<evidence type="ECO:0000256" key="6">
    <source>
        <dbReference type="ARBA" id="ARBA00022824"/>
    </source>
</evidence>
<keyword evidence="5 10" id="KW-0812">Transmembrane</keyword>
<evidence type="ECO:0000256" key="3">
    <source>
        <dbReference type="ARBA" id="ARBA00005316"/>
    </source>
</evidence>
<name>A0A4S4LN02_9AGAM</name>
<accession>A0A4S4LN02</accession>
<dbReference type="EMBL" id="SGPK01000014">
    <property type="protein sequence ID" value="THH11410.1"/>
    <property type="molecule type" value="Genomic_DNA"/>
</dbReference>
<sequence length="423" mass="46663">MVALAAVPLWWTTTSITRLSLPEGRVKALNDKQLRFSLNISLDTNIPVSVVDNVKEGLAKRILDERLDDIFSVAVSSGLTHNPQAYEVSLNEELSGIHVEGRRLITGPESIPLLTDALANLLLANFGHQDQMVMQYAPRYRLAFSLMNEDAASGDSPLSWDVKTAITRDIQPVLQKLLALHNFTIESQVQFFAPLAFEPVNLANGSFGLSQEQLTVFVNSAEWTLCSPTESTAFIIPQWGSISICNPDKQAVSRLSQRALHPSFSVFRTQLLALLGISPLPIGMTTSDVISDWQLDALLRRRAYENAKGSKETLDSIVSLVDQIEGMPVGKDVTDDVRGALDALDSMYAVARDSPQLALNYSARAFTRVSRAFFNPGMLALLYFPPEHNLAVYTPLLAPVSVPLVAAVFREVSKWRRSRRQSA</sequence>
<dbReference type="Pfam" id="PF10510">
    <property type="entry name" value="PIG-S"/>
    <property type="match status" value="3"/>
</dbReference>
<comment type="caution">
    <text evidence="11">The sequence shown here is derived from an EMBL/GenBank/DDBJ whole genome shotgun (WGS) entry which is preliminary data.</text>
</comment>
<dbReference type="GO" id="GO:0006506">
    <property type="term" value="P:GPI anchor biosynthetic process"/>
    <property type="evidence" value="ECO:0007669"/>
    <property type="project" value="UniProtKB-UniPathway"/>
</dbReference>
<evidence type="ECO:0008006" key="13">
    <source>
        <dbReference type="Google" id="ProtNLM"/>
    </source>
</evidence>
<dbReference type="PANTHER" id="PTHR21072">
    <property type="entry name" value="GPI TRANSAMIDASE COMPONENT PIG-S"/>
    <property type="match status" value="1"/>
</dbReference>
<dbReference type="InterPro" id="IPR019540">
    <property type="entry name" value="PtdIno-glycan_biosynth_class_S"/>
</dbReference>